<dbReference type="Gene3D" id="1.10.3720.10">
    <property type="entry name" value="MetI-like"/>
    <property type="match status" value="1"/>
</dbReference>
<evidence type="ECO:0000256" key="7">
    <source>
        <dbReference type="RuleBase" id="RU363032"/>
    </source>
</evidence>
<dbReference type="InterPro" id="IPR050366">
    <property type="entry name" value="BP-dependent_transpt_permease"/>
</dbReference>
<evidence type="ECO:0000256" key="1">
    <source>
        <dbReference type="ARBA" id="ARBA00004651"/>
    </source>
</evidence>
<comment type="similarity">
    <text evidence="7">Belongs to the binding-protein-dependent transport system permease family.</text>
</comment>
<protein>
    <submittedName>
        <fullName evidence="9">Peptide/nickel transport system permease protein</fullName>
    </submittedName>
</protein>
<dbReference type="PANTHER" id="PTHR43386">
    <property type="entry name" value="OLIGOPEPTIDE TRANSPORT SYSTEM PERMEASE PROTEIN APPC"/>
    <property type="match status" value="1"/>
</dbReference>
<keyword evidence="3" id="KW-1003">Cell membrane</keyword>
<keyword evidence="6 7" id="KW-0472">Membrane</keyword>
<keyword evidence="10" id="KW-1185">Reference proteome</keyword>
<keyword evidence="4 7" id="KW-0812">Transmembrane</keyword>
<dbReference type="RefSeq" id="WP_147304733.1">
    <property type="nucleotide sequence ID" value="NZ_QTUC01000001.1"/>
</dbReference>
<name>A0A3D9VAJ6_THECX</name>
<evidence type="ECO:0000256" key="6">
    <source>
        <dbReference type="ARBA" id="ARBA00023136"/>
    </source>
</evidence>
<sequence length="291" mass="30691">MTTHADTATRPGLLTGFLSRRRRPAFAHVTLVLGLAILLPVIILGLCSPLLPLPSPTAPNPAEALQPPSLSHPLGTDRIGRDVLARTLAGARVSLLVGLTAAILAVAGGMVIGTLAGFLGRKVDAILMAVTNVFLSFPSLLLAVALVAIFGAGVWQVILAITVADLPRAVRMQRSMVLSLKSRPFMDAARMAAAHTWWLLVRHVVPNTVAPMVVVASMYAATAIVVESALSFLGLGIVPPTPSWGNLIADGRPYLREGWWISTFPGVAIVLVSISLHLLADGLRERLSLAD</sequence>
<organism evidence="9 10">
    <name type="scientific">Thermasporomyces composti</name>
    <dbReference type="NCBI Taxonomy" id="696763"/>
    <lineage>
        <taxon>Bacteria</taxon>
        <taxon>Bacillati</taxon>
        <taxon>Actinomycetota</taxon>
        <taxon>Actinomycetes</taxon>
        <taxon>Propionibacteriales</taxon>
        <taxon>Nocardioidaceae</taxon>
        <taxon>Thermasporomyces</taxon>
    </lineage>
</organism>
<dbReference type="EMBL" id="QTUC01000001">
    <property type="protein sequence ID" value="REF37733.1"/>
    <property type="molecule type" value="Genomic_DNA"/>
</dbReference>
<dbReference type="PROSITE" id="PS50928">
    <property type="entry name" value="ABC_TM1"/>
    <property type="match status" value="1"/>
</dbReference>
<evidence type="ECO:0000256" key="3">
    <source>
        <dbReference type="ARBA" id="ARBA00022475"/>
    </source>
</evidence>
<evidence type="ECO:0000313" key="9">
    <source>
        <dbReference type="EMBL" id="REF37733.1"/>
    </source>
</evidence>
<feature type="transmembrane region" description="Helical" evidence="7">
    <location>
        <begin position="140"/>
        <end position="164"/>
    </location>
</feature>
<dbReference type="GO" id="GO:0005886">
    <property type="term" value="C:plasma membrane"/>
    <property type="evidence" value="ECO:0007669"/>
    <property type="project" value="UniProtKB-SubCell"/>
</dbReference>
<dbReference type="CDD" id="cd06261">
    <property type="entry name" value="TM_PBP2"/>
    <property type="match status" value="1"/>
</dbReference>
<evidence type="ECO:0000256" key="4">
    <source>
        <dbReference type="ARBA" id="ARBA00022692"/>
    </source>
</evidence>
<proteinExistence type="inferred from homology"/>
<evidence type="ECO:0000259" key="8">
    <source>
        <dbReference type="PROSITE" id="PS50928"/>
    </source>
</evidence>
<comment type="caution">
    <text evidence="9">The sequence shown here is derived from an EMBL/GenBank/DDBJ whole genome shotgun (WGS) entry which is preliminary data.</text>
</comment>
<evidence type="ECO:0000256" key="5">
    <source>
        <dbReference type="ARBA" id="ARBA00022989"/>
    </source>
</evidence>
<dbReference type="AlphaFoldDB" id="A0A3D9VAJ6"/>
<accession>A0A3D9VAJ6</accession>
<gene>
    <name evidence="9" type="ORF">DFJ64_3186</name>
</gene>
<keyword evidence="2 7" id="KW-0813">Transport</keyword>
<comment type="subcellular location">
    <subcellularLocation>
        <location evidence="1 7">Cell membrane</location>
        <topology evidence="1 7">Multi-pass membrane protein</topology>
    </subcellularLocation>
</comment>
<reference evidence="9 10" key="1">
    <citation type="submission" date="2018-08" db="EMBL/GenBank/DDBJ databases">
        <title>Sequencing the genomes of 1000 actinobacteria strains.</title>
        <authorList>
            <person name="Klenk H.-P."/>
        </authorList>
    </citation>
    <scope>NUCLEOTIDE SEQUENCE [LARGE SCALE GENOMIC DNA]</scope>
    <source>
        <strain evidence="9 10">DSM 22891</strain>
    </source>
</reference>
<dbReference type="OrthoDB" id="8906042at2"/>
<dbReference type="Proteomes" id="UP000256485">
    <property type="component" value="Unassembled WGS sequence"/>
</dbReference>
<keyword evidence="5 7" id="KW-1133">Transmembrane helix</keyword>
<feature type="transmembrane region" description="Helical" evidence="7">
    <location>
        <begin position="258"/>
        <end position="279"/>
    </location>
</feature>
<feature type="transmembrane region" description="Helical" evidence="7">
    <location>
        <begin position="25"/>
        <end position="51"/>
    </location>
</feature>
<evidence type="ECO:0000313" key="10">
    <source>
        <dbReference type="Proteomes" id="UP000256485"/>
    </source>
</evidence>
<feature type="transmembrane region" description="Helical" evidence="7">
    <location>
        <begin position="93"/>
        <end position="119"/>
    </location>
</feature>
<dbReference type="InterPro" id="IPR035906">
    <property type="entry name" value="MetI-like_sf"/>
</dbReference>
<feature type="domain" description="ABC transmembrane type-1" evidence="8">
    <location>
        <begin position="91"/>
        <end position="280"/>
    </location>
</feature>
<dbReference type="InterPro" id="IPR000515">
    <property type="entry name" value="MetI-like"/>
</dbReference>
<dbReference type="Pfam" id="PF00528">
    <property type="entry name" value="BPD_transp_1"/>
    <property type="match status" value="1"/>
</dbReference>
<dbReference type="PANTHER" id="PTHR43386:SF1">
    <property type="entry name" value="D,D-DIPEPTIDE TRANSPORT SYSTEM PERMEASE PROTEIN DDPC-RELATED"/>
    <property type="match status" value="1"/>
</dbReference>
<dbReference type="GO" id="GO:0055085">
    <property type="term" value="P:transmembrane transport"/>
    <property type="evidence" value="ECO:0007669"/>
    <property type="project" value="InterPro"/>
</dbReference>
<feature type="transmembrane region" description="Helical" evidence="7">
    <location>
        <begin position="213"/>
        <end position="238"/>
    </location>
</feature>
<dbReference type="SUPFAM" id="SSF161098">
    <property type="entry name" value="MetI-like"/>
    <property type="match status" value="1"/>
</dbReference>
<evidence type="ECO:0000256" key="2">
    <source>
        <dbReference type="ARBA" id="ARBA00022448"/>
    </source>
</evidence>